<reference evidence="2" key="1">
    <citation type="journal article" date="2019" name="Int. J. Syst. Evol. Microbiol.">
        <title>The Global Catalogue of Microorganisms (GCM) 10K type strain sequencing project: providing services to taxonomists for standard genome sequencing and annotation.</title>
        <authorList>
            <consortium name="The Broad Institute Genomics Platform"/>
            <consortium name="The Broad Institute Genome Sequencing Center for Infectious Disease"/>
            <person name="Wu L."/>
            <person name="Ma J."/>
        </authorList>
    </citation>
    <scope>NUCLEOTIDE SEQUENCE [LARGE SCALE GENOMIC DNA]</scope>
    <source>
        <strain evidence="2">CGMCC 1.15774</strain>
    </source>
</reference>
<comment type="caution">
    <text evidence="1">The sequence shown here is derived from an EMBL/GenBank/DDBJ whole genome shotgun (WGS) entry which is preliminary data.</text>
</comment>
<dbReference type="EMBL" id="JBHSCL010000004">
    <property type="protein sequence ID" value="MFC4220284.1"/>
    <property type="molecule type" value="Genomic_DNA"/>
</dbReference>
<dbReference type="InterPro" id="IPR027417">
    <property type="entry name" value="P-loop_NTPase"/>
</dbReference>
<keyword evidence="2" id="KW-1185">Reference proteome</keyword>
<sequence length="489" mass="55803">MKLDHTKIRTLGELKSAGYQTKSIKDELRENLLNKISKGEEVFEGVWGYENSVIPELERAILSRHNINLLGLRGQAKTRLARLMVQLLDEWMPIVEGSEVHDDPLKPISRYAIELIKEKGDKTPIDWIHRNERFYEKLATPDVTVADLIGDVDPIKAANLKLSYADDRVIHFGMIPRANRCIFVINELPDLQARIQVALFNILQEGDIQIRGFKLRLPLDLQFVFTANPEDYTNRGSIVTPLKDRIGSQILTHYPESIEIAKKITKQEAQLDQRQSDTIYVPEIAMDVLEQISFEARNSEYVDAKSGVSARMSITAFENLLSTAERRAVHSGDTKTAVRLSDFMGVIPSVTGKIELVYEGEQEGAGFVAETLIEDAIKSLFPNYFPKIDKLQRKEAETEYDELIHWFFDGEGFDLLDDDSDDDYKSKLDSVGPLNNLLKEYQPSVSKEDSYFMKELLLWGLVAHKKLSKHRFTKGIQFKDLYGSYIRGL</sequence>
<evidence type="ECO:0000313" key="2">
    <source>
        <dbReference type="Proteomes" id="UP001595841"/>
    </source>
</evidence>
<name>A0ABV8PLB1_9FLAO</name>
<dbReference type="Proteomes" id="UP001595841">
    <property type="component" value="Unassembled WGS sequence"/>
</dbReference>
<dbReference type="PANTHER" id="PTHR30267:SF2">
    <property type="entry name" value="PROTEIN PRKA"/>
    <property type="match status" value="1"/>
</dbReference>
<protein>
    <submittedName>
        <fullName evidence="1">Magnesium chelatase</fullName>
    </submittedName>
</protein>
<dbReference type="Gene3D" id="3.40.50.300">
    <property type="entry name" value="P-loop containing nucleotide triphosphate hydrolases"/>
    <property type="match status" value="1"/>
</dbReference>
<evidence type="ECO:0000313" key="1">
    <source>
        <dbReference type="EMBL" id="MFC4220284.1"/>
    </source>
</evidence>
<proteinExistence type="predicted"/>
<gene>
    <name evidence="1" type="ORF">ACFOWS_09070</name>
</gene>
<accession>A0ABV8PLB1</accession>
<dbReference type="SUPFAM" id="SSF52540">
    <property type="entry name" value="P-loop containing nucleoside triphosphate hydrolases"/>
    <property type="match status" value="1"/>
</dbReference>
<organism evidence="1 2">
    <name type="scientific">Flagellimonas marina</name>
    <dbReference type="NCBI Taxonomy" id="1775168"/>
    <lineage>
        <taxon>Bacteria</taxon>
        <taxon>Pseudomonadati</taxon>
        <taxon>Bacteroidota</taxon>
        <taxon>Flavobacteriia</taxon>
        <taxon>Flavobacteriales</taxon>
        <taxon>Flavobacteriaceae</taxon>
        <taxon>Flagellimonas</taxon>
    </lineage>
</organism>
<dbReference type="PANTHER" id="PTHR30267">
    <property type="entry name" value="PROTEIN KINASE PRKA"/>
    <property type="match status" value="1"/>
</dbReference>
<dbReference type="RefSeq" id="WP_379763714.1">
    <property type="nucleotide sequence ID" value="NZ_JBHSCL010000004.1"/>
</dbReference>